<comment type="caution">
    <text evidence="1">The sequence shown here is derived from an EMBL/GenBank/DDBJ whole genome shotgun (WGS) entry which is preliminary data.</text>
</comment>
<evidence type="ECO:0000313" key="2">
    <source>
        <dbReference type="Proteomes" id="UP000553766"/>
    </source>
</evidence>
<dbReference type="Proteomes" id="UP000553766">
    <property type="component" value="Unassembled WGS sequence"/>
</dbReference>
<dbReference type="AlphaFoldDB" id="A0A840X1D5"/>
<reference evidence="1 2" key="1">
    <citation type="submission" date="2020-08" db="EMBL/GenBank/DDBJ databases">
        <title>Genomic Encyclopedia of Type Strains, Phase IV (KMG-IV): sequencing the most valuable type-strain genomes for metagenomic binning, comparative biology and taxonomic classification.</title>
        <authorList>
            <person name="Goeker M."/>
        </authorList>
    </citation>
    <scope>NUCLEOTIDE SEQUENCE [LARGE SCALE GENOMIC DNA]</scope>
    <source>
        <strain evidence="1 2">DSM 103377</strain>
    </source>
</reference>
<name>A0A840X1D5_9RHOB</name>
<sequence>MLYLYSQTFKAATRMDDGPAVSHAREIRRAGWPAPLWLRRKHR</sequence>
<evidence type="ECO:0000313" key="1">
    <source>
        <dbReference type="EMBL" id="MBB5516564.1"/>
    </source>
</evidence>
<organism evidence="1 2">
    <name type="scientific">Rubricella aquisinus</name>
    <dbReference type="NCBI Taxonomy" id="2028108"/>
    <lineage>
        <taxon>Bacteria</taxon>
        <taxon>Pseudomonadati</taxon>
        <taxon>Pseudomonadota</taxon>
        <taxon>Alphaproteobacteria</taxon>
        <taxon>Rhodobacterales</taxon>
        <taxon>Paracoccaceae</taxon>
        <taxon>Rubricella</taxon>
    </lineage>
</organism>
<keyword evidence="2" id="KW-1185">Reference proteome</keyword>
<protein>
    <submittedName>
        <fullName evidence="1">Uncharacterized protein</fullName>
    </submittedName>
</protein>
<dbReference type="EMBL" id="JACIJS010000007">
    <property type="protein sequence ID" value="MBB5516564.1"/>
    <property type="molecule type" value="Genomic_DNA"/>
</dbReference>
<accession>A0A840X1D5</accession>
<proteinExistence type="predicted"/>
<gene>
    <name evidence="1" type="ORF">FHS89_002595</name>
</gene>